<gene>
    <name evidence="2" type="ORF">GRAN_5214</name>
</gene>
<evidence type="ECO:0000313" key="2">
    <source>
        <dbReference type="EMBL" id="RXH53876.1"/>
    </source>
</evidence>
<keyword evidence="3" id="KW-1185">Reference proteome</keyword>
<dbReference type="InterPro" id="IPR011042">
    <property type="entry name" value="6-blade_b-propeller_TolB-like"/>
</dbReference>
<organism evidence="2 3">
    <name type="scientific">Granulicella sibirica</name>
    <dbReference type="NCBI Taxonomy" id="2479048"/>
    <lineage>
        <taxon>Bacteria</taxon>
        <taxon>Pseudomonadati</taxon>
        <taxon>Acidobacteriota</taxon>
        <taxon>Terriglobia</taxon>
        <taxon>Terriglobales</taxon>
        <taxon>Acidobacteriaceae</taxon>
        <taxon>Granulicella</taxon>
    </lineage>
</organism>
<dbReference type="Proteomes" id="UP000289437">
    <property type="component" value="Unassembled WGS sequence"/>
</dbReference>
<dbReference type="SUPFAM" id="SSF82171">
    <property type="entry name" value="DPP6 N-terminal domain-like"/>
    <property type="match status" value="1"/>
</dbReference>
<dbReference type="AlphaFoldDB" id="A0A4Q0SXZ5"/>
<evidence type="ECO:0000313" key="3">
    <source>
        <dbReference type="Proteomes" id="UP000289437"/>
    </source>
</evidence>
<protein>
    <submittedName>
        <fullName evidence="2">Acylamino-acid-releasing enzyme</fullName>
    </submittedName>
</protein>
<dbReference type="Pfam" id="PF00326">
    <property type="entry name" value="Peptidase_S9"/>
    <property type="match status" value="1"/>
</dbReference>
<name>A0A4Q0SXZ5_9BACT</name>
<dbReference type="RefSeq" id="WP_128915759.1">
    <property type="nucleotide sequence ID" value="NZ_RDSM01000007.1"/>
</dbReference>
<dbReference type="InterPro" id="IPR029058">
    <property type="entry name" value="AB_hydrolase_fold"/>
</dbReference>
<dbReference type="Gene3D" id="2.120.10.30">
    <property type="entry name" value="TolB, C-terminal domain"/>
    <property type="match status" value="1"/>
</dbReference>
<feature type="domain" description="Peptidase S9 prolyl oligopeptidase catalytic" evidence="1">
    <location>
        <begin position="526"/>
        <end position="684"/>
    </location>
</feature>
<reference evidence="2 3" key="1">
    <citation type="submission" date="2018-11" db="EMBL/GenBank/DDBJ databases">
        <authorList>
            <person name="Mardanov A.V."/>
            <person name="Ravin N.V."/>
            <person name="Dedysh S.N."/>
        </authorList>
    </citation>
    <scope>NUCLEOTIDE SEQUENCE [LARGE SCALE GENOMIC DNA]</scope>
    <source>
        <strain evidence="2 3">AF10</strain>
    </source>
</reference>
<dbReference type="OrthoDB" id="100212at2"/>
<comment type="caution">
    <text evidence="2">The sequence shown here is derived from an EMBL/GenBank/DDBJ whole genome shotgun (WGS) entry which is preliminary data.</text>
</comment>
<dbReference type="GO" id="GO:0006508">
    <property type="term" value="P:proteolysis"/>
    <property type="evidence" value="ECO:0007669"/>
    <property type="project" value="InterPro"/>
</dbReference>
<proteinExistence type="predicted"/>
<dbReference type="SUPFAM" id="SSF53474">
    <property type="entry name" value="alpha/beta-Hydrolases"/>
    <property type="match status" value="1"/>
</dbReference>
<reference evidence="3" key="2">
    <citation type="submission" date="2019-02" db="EMBL/GenBank/DDBJ databases">
        <title>Granulicella sibirica sp. nov., a psychrotolerant acidobacterium isolated from an organic soil layer in forested tundra, West Siberia.</title>
        <authorList>
            <person name="Oshkin I.Y."/>
            <person name="Kulichevskaya I.S."/>
            <person name="Rijpstra W.I.C."/>
            <person name="Sinninghe Damste J.S."/>
            <person name="Rakitin A.L."/>
            <person name="Ravin N.V."/>
            <person name="Dedysh S.N."/>
        </authorList>
    </citation>
    <scope>NUCLEOTIDE SEQUENCE [LARGE SCALE GENOMIC DNA]</scope>
    <source>
        <strain evidence="3">AF10</strain>
    </source>
</reference>
<sequence>MNVRFYHAIVWLGKTAAVMIVVAISCSSGAQTGKKRAITVDDAIRMTRLADPLYFGGAPPGSYSVAQFSPDKMKFVIVLRTADTRTNTNIYKMYLFSVNDVFDQARPNVVCQMSSSSNTPAISEVRWLNDNRRLVFLGARALEPSQVYIIDTSSRRVLQRTHHQSAIDSFDISADGRVVAFSAEPILRDGRSKTDDELIVNGHSLIDVLTDQWQTEEHGRDLFIQTGDGEQRYQIPPGYLIPDPHGTGIWMSPNGTYAAVALTFRRANLSWAQYDDKALRLWGSRAINHDLRDGVGEKEIFILDTKQHELTSAVGAPASFAPEIKWSPDGWTIYMKTFLPPSQSKISEPVEVNLRDRHAHRLTNAEWSAAVSNPAEPSVTVDLEEDPNSPPRIFVASRIDNRRALLIDLNPQFRDLEFGEVRTLTLSIHGVKVVMGLYLPPDYRAGKRYPLVIQTHGFDRDRFSMDGMDEWSTGFAARPLAANGFIVLQTLSLATPEDAAKYQIERSLGRIPGERAREMEKEAYEAGIDTLDAQGFIDRKRVGISGFSISVMFTAFTLTHSNYPFAAAALADGVDEGYFLYVADEERIFDEYNDGSPFTIDGLSHWLKDSPSFSFDKVHTPVRLVARDRTSSVLEMWEWYAALDMQDKPVDFISLRGAAHTMERPSDRCIAMDGLVDWFSFWLQDYEDPSPNKREQYLRWKKLRRLQHASEPMVEPQKSRQNEP</sequence>
<dbReference type="Gene3D" id="3.40.50.1820">
    <property type="entry name" value="alpha/beta hydrolase"/>
    <property type="match status" value="1"/>
</dbReference>
<dbReference type="EMBL" id="RDSM01000007">
    <property type="protein sequence ID" value="RXH53876.1"/>
    <property type="molecule type" value="Genomic_DNA"/>
</dbReference>
<dbReference type="InterPro" id="IPR001375">
    <property type="entry name" value="Peptidase_S9_cat"/>
</dbReference>
<evidence type="ECO:0000259" key="1">
    <source>
        <dbReference type="Pfam" id="PF00326"/>
    </source>
</evidence>
<dbReference type="GO" id="GO:0008236">
    <property type="term" value="F:serine-type peptidase activity"/>
    <property type="evidence" value="ECO:0007669"/>
    <property type="project" value="InterPro"/>
</dbReference>
<dbReference type="PROSITE" id="PS51257">
    <property type="entry name" value="PROKAR_LIPOPROTEIN"/>
    <property type="match status" value="1"/>
</dbReference>
<accession>A0A4Q0SXZ5</accession>